<feature type="transmembrane region" description="Helical" evidence="6">
    <location>
        <begin position="325"/>
        <end position="348"/>
    </location>
</feature>
<feature type="transmembrane region" description="Helical" evidence="6">
    <location>
        <begin position="12"/>
        <end position="33"/>
    </location>
</feature>
<accession>A0ABX5HU38</accession>
<evidence type="ECO:0000259" key="7">
    <source>
        <dbReference type="PROSITE" id="PS50156"/>
    </source>
</evidence>
<dbReference type="PANTHER" id="PTHR33406:SF10">
    <property type="entry name" value="SSD DOMAIN-CONTAINING PROTEIN"/>
    <property type="match status" value="1"/>
</dbReference>
<feature type="transmembrane region" description="Helical" evidence="6">
    <location>
        <begin position="613"/>
        <end position="631"/>
    </location>
</feature>
<dbReference type="PANTHER" id="PTHR33406">
    <property type="entry name" value="MEMBRANE PROTEIN MJ1562-RELATED"/>
    <property type="match status" value="1"/>
</dbReference>
<feature type="transmembrane region" description="Helical" evidence="6">
    <location>
        <begin position="254"/>
        <end position="277"/>
    </location>
</feature>
<evidence type="ECO:0000256" key="1">
    <source>
        <dbReference type="ARBA" id="ARBA00004651"/>
    </source>
</evidence>
<dbReference type="Gene3D" id="1.20.1640.10">
    <property type="entry name" value="Multidrug efflux transporter AcrB transmembrane domain"/>
    <property type="match status" value="2"/>
</dbReference>
<protein>
    <submittedName>
        <fullName evidence="8">RND transporter</fullName>
    </submittedName>
</protein>
<feature type="transmembrane region" description="Helical" evidence="6">
    <location>
        <begin position="412"/>
        <end position="428"/>
    </location>
</feature>
<feature type="transmembrane region" description="Helical" evidence="6">
    <location>
        <begin position="354"/>
        <end position="377"/>
    </location>
</feature>
<sequence length="771" mass="83713">MLEKLVNGFESFLFRNRAWVVGIFIFLTLFLGYQASQLKMDAAFIKNIPLHHSYMQTYLKHQKDFGGANSIMVAVEDTSGNIFNANYFDTLKNVHDQLFFIPGVDRAQVKSVFSPSTRFTEVVEDGFAGGPVIPADFSTSVEGLETVRDNIEKAGIVGRLIANDYSAAMVSAQLMDFDPQTGKPLDTIAFAAQLEKELRGKFETDKVKIHIIGFAKMAGDVADGAKGVLLFFVIAILITAVMVYLFSKSLILTILPLVCSLTAVVWQLGLLTVIGFGLDPMSILVPFLVFAIGVSHGVQIINAVRHRVIDGQTTRAAAASAFRSLLVPGGVALLSDTVGFITLLSIDIGIIRELAISASLGVGVIIFTNLILLPLVISFTEIKVNKHAVPTTEEVRSDAIWRFLARFATPKYAVVVIIATVVLYFIGLQQANKMKIGDLQGGAPALHQDSRYNLDTFFITDHFSITTDVMTVIVEAAPEACTYHDVLTQIDEFEWLVRNTPGVESTVSLASVAKKVNAGFNEGNPRWEVLPRTTASLVQAIGQIPTTSGLLNSDCSVMPVYLFMKDHKAETIETVVAKVKTVAAKMDNDKLQFKLASGPVGVMAATNEAVAQAQLPMMLYVYGAVFVLCLISFKSFKATVAVIIPLYVVSTLAQALMTQLDIGLAVSTLPVIALGVGIGVDYGIYILSTMSPKLSEGMPVQQAYYEALVERGSAVIFTGLTLAIGVSTWFFSALKFQMDMGILLTFMFVVNMLGAIIILPALSAVFWRQPK</sequence>
<organism evidence="8 9">
    <name type="scientific">Shewanella morhuae</name>
    <dbReference type="NCBI Taxonomy" id="365591"/>
    <lineage>
        <taxon>Bacteria</taxon>
        <taxon>Pseudomonadati</taxon>
        <taxon>Pseudomonadota</taxon>
        <taxon>Gammaproteobacteria</taxon>
        <taxon>Alteromonadales</taxon>
        <taxon>Shewanellaceae</taxon>
        <taxon>Shewanella</taxon>
    </lineage>
</organism>
<keyword evidence="3 6" id="KW-0812">Transmembrane</keyword>
<feature type="transmembrane region" description="Helical" evidence="6">
    <location>
        <begin position="227"/>
        <end position="247"/>
    </location>
</feature>
<feature type="transmembrane region" description="Helical" evidence="6">
    <location>
        <begin position="638"/>
        <end position="656"/>
    </location>
</feature>
<comment type="subcellular location">
    <subcellularLocation>
        <location evidence="1">Cell membrane</location>
        <topology evidence="1">Multi-pass membrane protein</topology>
    </subcellularLocation>
</comment>
<keyword evidence="4 6" id="KW-1133">Transmembrane helix</keyword>
<feature type="transmembrane region" description="Helical" evidence="6">
    <location>
        <begin position="662"/>
        <end position="687"/>
    </location>
</feature>
<keyword evidence="5 6" id="KW-0472">Membrane</keyword>
<proteinExistence type="predicted"/>
<dbReference type="EMBL" id="PYSG01000002">
    <property type="protein sequence ID" value="PTA50408.1"/>
    <property type="molecule type" value="Genomic_DNA"/>
</dbReference>
<feature type="transmembrane region" description="Helical" evidence="6">
    <location>
        <begin position="708"/>
        <end position="730"/>
    </location>
</feature>
<dbReference type="InterPro" id="IPR000731">
    <property type="entry name" value="SSD"/>
</dbReference>
<evidence type="ECO:0000256" key="5">
    <source>
        <dbReference type="ARBA" id="ARBA00023136"/>
    </source>
</evidence>
<dbReference type="Pfam" id="PF03176">
    <property type="entry name" value="MMPL"/>
    <property type="match status" value="2"/>
</dbReference>
<keyword evidence="2" id="KW-1003">Cell membrane</keyword>
<feature type="transmembrane region" description="Helical" evidence="6">
    <location>
        <begin position="283"/>
        <end position="304"/>
    </location>
</feature>
<evidence type="ECO:0000256" key="3">
    <source>
        <dbReference type="ARBA" id="ARBA00022692"/>
    </source>
</evidence>
<dbReference type="InterPro" id="IPR004869">
    <property type="entry name" value="MMPL_dom"/>
</dbReference>
<name>A0ABX5HU38_9GAMM</name>
<dbReference type="PROSITE" id="PS50156">
    <property type="entry name" value="SSD"/>
    <property type="match status" value="1"/>
</dbReference>
<evidence type="ECO:0000256" key="4">
    <source>
        <dbReference type="ARBA" id="ARBA00022989"/>
    </source>
</evidence>
<feature type="transmembrane region" description="Helical" evidence="6">
    <location>
        <begin position="742"/>
        <end position="767"/>
    </location>
</feature>
<feature type="domain" description="SSD" evidence="7">
    <location>
        <begin position="220"/>
        <end position="379"/>
    </location>
</feature>
<dbReference type="InterPro" id="IPR050545">
    <property type="entry name" value="Mycobact_MmpL"/>
</dbReference>
<keyword evidence="9" id="KW-1185">Reference proteome</keyword>
<evidence type="ECO:0000313" key="9">
    <source>
        <dbReference type="Proteomes" id="UP000240506"/>
    </source>
</evidence>
<evidence type="ECO:0000256" key="2">
    <source>
        <dbReference type="ARBA" id="ARBA00022475"/>
    </source>
</evidence>
<reference evidence="8 9" key="1">
    <citation type="submission" date="2018-04" db="EMBL/GenBank/DDBJ databases">
        <title>Genomic sequence of a freshwater isolate of Shewanella morhuae.</title>
        <authorList>
            <person name="Castillo D.E."/>
            <person name="Gram L."/>
        </authorList>
    </citation>
    <scope>NUCLEOTIDE SEQUENCE [LARGE SCALE GENOMIC DNA]</scope>
    <source>
        <strain evidence="8 9">CW7</strain>
    </source>
</reference>
<dbReference type="SUPFAM" id="SSF82866">
    <property type="entry name" value="Multidrug efflux transporter AcrB transmembrane domain"/>
    <property type="match status" value="2"/>
</dbReference>
<comment type="caution">
    <text evidence="8">The sequence shown here is derived from an EMBL/GenBank/DDBJ whole genome shotgun (WGS) entry which is preliminary data.</text>
</comment>
<evidence type="ECO:0000256" key="6">
    <source>
        <dbReference type="SAM" id="Phobius"/>
    </source>
</evidence>
<dbReference type="Proteomes" id="UP000240506">
    <property type="component" value="Unassembled WGS sequence"/>
</dbReference>
<dbReference type="RefSeq" id="WP_107883073.1">
    <property type="nucleotide sequence ID" value="NZ_PYSG01000002.1"/>
</dbReference>
<evidence type="ECO:0000313" key="8">
    <source>
        <dbReference type="EMBL" id="PTA50408.1"/>
    </source>
</evidence>
<gene>
    <name evidence="8" type="ORF">C9I43_07805</name>
</gene>